<dbReference type="EMBL" id="WJBH02000044">
    <property type="protein sequence ID" value="KAI9551151.1"/>
    <property type="molecule type" value="Genomic_DNA"/>
</dbReference>
<evidence type="ECO:0000256" key="1">
    <source>
        <dbReference type="SAM" id="Coils"/>
    </source>
</evidence>
<feature type="coiled-coil region" evidence="1">
    <location>
        <begin position="155"/>
        <end position="182"/>
    </location>
</feature>
<protein>
    <submittedName>
        <fullName evidence="2">Uncharacterized protein</fullName>
    </submittedName>
</protein>
<evidence type="ECO:0000313" key="2">
    <source>
        <dbReference type="EMBL" id="KAI9551151.1"/>
    </source>
</evidence>
<gene>
    <name evidence="2" type="ORF">GHT06_005025</name>
</gene>
<accession>A0AAD5KFU0</accession>
<reference evidence="2" key="1">
    <citation type="submission" date="2022-05" db="EMBL/GenBank/DDBJ databases">
        <title>A multi-omics perspective on studying reproductive biology in Daphnia sinensis.</title>
        <authorList>
            <person name="Jia J."/>
        </authorList>
    </citation>
    <scope>NUCLEOTIDE SEQUENCE</scope>
    <source>
        <strain evidence="2">WSL</strain>
    </source>
</reference>
<evidence type="ECO:0000313" key="3">
    <source>
        <dbReference type="Proteomes" id="UP000820818"/>
    </source>
</evidence>
<name>A0AAD5KFU0_9CRUS</name>
<sequence length="366" mass="41120">MLAAADLFRLRTTIKRQRSSRVEVEMLSATLADVLERIKQTAAESYIQEVVALNEQAQLAIRSYAQAVFNAGRVLQPQAIAEVVPENKIINHNPIVSGLANSRNHEVDILGTQAIRNITAAQQPTIGALVSNLDGDKGSRNASDEELKRKEVENFRQMDDLLRQSEREKEDLKMAIEREKILAAIDSSKVGVLIGADQLSAHVQKGIREPIEEDRPTAGKSRSFWWPGQARKNRSTFSQLLKMSRYVASLNGFTQPSPSVQRASVPALFSTEYARDLEVLESSALFIGCSRQMELPRRSEGFLFPNNRKQAASRFYCMERRLSLPENQQYAEKYNNIVNKLIECGTASNLPHHLVEYPNKPGRSGW</sequence>
<dbReference type="Proteomes" id="UP000820818">
    <property type="component" value="Unassembled WGS sequence"/>
</dbReference>
<keyword evidence="3" id="KW-1185">Reference proteome</keyword>
<dbReference type="AlphaFoldDB" id="A0AAD5KFU0"/>
<proteinExistence type="predicted"/>
<organism evidence="2 3">
    <name type="scientific">Daphnia sinensis</name>
    <dbReference type="NCBI Taxonomy" id="1820382"/>
    <lineage>
        <taxon>Eukaryota</taxon>
        <taxon>Metazoa</taxon>
        <taxon>Ecdysozoa</taxon>
        <taxon>Arthropoda</taxon>
        <taxon>Crustacea</taxon>
        <taxon>Branchiopoda</taxon>
        <taxon>Diplostraca</taxon>
        <taxon>Cladocera</taxon>
        <taxon>Anomopoda</taxon>
        <taxon>Daphniidae</taxon>
        <taxon>Daphnia</taxon>
        <taxon>Daphnia similis group</taxon>
    </lineage>
</organism>
<keyword evidence="1" id="KW-0175">Coiled coil</keyword>
<comment type="caution">
    <text evidence="2">The sequence shown here is derived from an EMBL/GenBank/DDBJ whole genome shotgun (WGS) entry which is preliminary data.</text>
</comment>